<evidence type="ECO:0000313" key="2">
    <source>
        <dbReference type="Proteomes" id="UP000583929"/>
    </source>
</evidence>
<accession>A0A7J6DXN2</accession>
<dbReference type="GO" id="GO:0005840">
    <property type="term" value="C:ribosome"/>
    <property type="evidence" value="ECO:0007669"/>
    <property type="project" value="InterPro"/>
</dbReference>
<dbReference type="Proteomes" id="UP000583929">
    <property type="component" value="Unassembled WGS sequence"/>
</dbReference>
<sequence>MLSLGKWLEEGKEKVMIRPSSKVSIKFLIAMKKHEFEALLEFMLSLGKWLEEGKEKVMIRPSSKVSIKFLIAMKKHVELKAQTNVGLLVLIVILALKEVEGWNASLFSHAGLIDKGLEIFISAESEHFLKLKMELIFWDEQGV</sequence>
<evidence type="ECO:0000313" key="1">
    <source>
        <dbReference type="EMBL" id="KAF4350390.1"/>
    </source>
</evidence>
<dbReference type="AlphaFoldDB" id="A0A7J6DXN2"/>
<name>A0A7J6DXN2_CANSA</name>
<organism evidence="1 2">
    <name type="scientific">Cannabis sativa</name>
    <name type="common">Hemp</name>
    <name type="synonym">Marijuana</name>
    <dbReference type="NCBI Taxonomy" id="3483"/>
    <lineage>
        <taxon>Eukaryota</taxon>
        <taxon>Viridiplantae</taxon>
        <taxon>Streptophyta</taxon>
        <taxon>Embryophyta</taxon>
        <taxon>Tracheophyta</taxon>
        <taxon>Spermatophyta</taxon>
        <taxon>Magnoliopsida</taxon>
        <taxon>eudicotyledons</taxon>
        <taxon>Gunneridae</taxon>
        <taxon>Pentapetalae</taxon>
        <taxon>rosids</taxon>
        <taxon>fabids</taxon>
        <taxon>Rosales</taxon>
        <taxon>Cannabaceae</taxon>
        <taxon>Cannabis</taxon>
    </lineage>
</organism>
<reference evidence="1 2" key="1">
    <citation type="journal article" date="2020" name="bioRxiv">
        <title>Sequence and annotation of 42 cannabis genomes reveals extensive copy number variation in cannabinoid synthesis and pathogen resistance genes.</title>
        <authorList>
            <person name="Mckernan K.J."/>
            <person name="Helbert Y."/>
            <person name="Kane L.T."/>
            <person name="Ebling H."/>
            <person name="Zhang L."/>
            <person name="Liu B."/>
            <person name="Eaton Z."/>
            <person name="Mclaughlin S."/>
            <person name="Kingan S."/>
            <person name="Baybayan P."/>
            <person name="Concepcion G."/>
            <person name="Jordan M."/>
            <person name="Riva A."/>
            <person name="Barbazuk W."/>
            <person name="Harkins T."/>
        </authorList>
    </citation>
    <scope>NUCLEOTIDE SEQUENCE [LARGE SCALE GENOMIC DNA]</scope>
    <source>
        <strain evidence="2">cv. Jamaican Lion 4</strain>
        <tissue evidence="1">Leaf</tissue>
    </source>
</reference>
<dbReference type="InterPro" id="IPR000630">
    <property type="entry name" value="Ribosomal_uS8"/>
</dbReference>
<proteinExistence type="predicted"/>
<dbReference type="GO" id="GO:0006412">
    <property type="term" value="P:translation"/>
    <property type="evidence" value="ECO:0007669"/>
    <property type="project" value="InterPro"/>
</dbReference>
<dbReference type="GO" id="GO:0003735">
    <property type="term" value="F:structural constituent of ribosome"/>
    <property type="evidence" value="ECO:0007669"/>
    <property type="project" value="InterPro"/>
</dbReference>
<comment type="caution">
    <text evidence="1">The sequence shown here is derived from an EMBL/GenBank/DDBJ whole genome shotgun (WGS) entry which is preliminary data.</text>
</comment>
<protein>
    <submittedName>
        <fullName evidence="1">Uncharacterized protein</fullName>
    </submittedName>
</protein>
<keyword evidence="2" id="KW-1185">Reference proteome</keyword>
<dbReference type="EMBL" id="JAATIQ010000601">
    <property type="protein sequence ID" value="KAF4350390.1"/>
    <property type="molecule type" value="Genomic_DNA"/>
</dbReference>
<dbReference type="PANTHER" id="PTHR11758">
    <property type="entry name" value="40S RIBOSOMAL PROTEIN S15A"/>
    <property type="match status" value="1"/>
</dbReference>
<gene>
    <name evidence="1" type="ORF">G4B88_030908</name>
</gene>